<dbReference type="GO" id="GO:0015276">
    <property type="term" value="F:ligand-gated monoatomic ion channel activity"/>
    <property type="evidence" value="ECO:0007669"/>
    <property type="project" value="InterPro"/>
</dbReference>
<dbReference type="Gene3D" id="3.40.190.10">
    <property type="entry name" value="Periplasmic binding protein-like II"/>
    <property type="match status" value="1"/>
</dbReference>
<feature type="domain" description="Ionotropic glutamate receptor C-terminal" evidence="11">
    <location>
        <begin position="307"/>
        <end position="490"/>
    </location>
</feature>
<feature type="domain" description="Ionotropic receptor 75a N-terminal" evidence="12">
    <location>
        <begin position="19"/>
        <end position="183"/>
    </location>
</feature>
<evidence type="ECO:0000313" key="13">
    <source>
        <dbReference type="EnsemblMetazoa" id="XP_021205850.1"/>
    </source>
</evidence>
<dbReference type="Pfam" id="PF00060">
    <property type="entry name" value="Lig_chan"/>
    <property type="match status" value="1"/>
</dbReference>
<dbReference type="GO" id="GO:0050906">
    <property type="term" value="P:detection of stimulus involved in sensory perception"/>
    <property type="evidence" value="ECO:0007669"/>
    <property type="project" value="UniProtKB-ARBA"/>
</dbReference>
<keyword evidence="14" id="KW-1185">Reference proteome</keyword>
<protein>
    <submittedName>
        <fullName evidence="13">Uncharacterized protein</fullName>
    </submittedName>
</protein>
<evidence type="ECO:0000256" key="2">
    <source>
        <dbReference type="ARBA" id="ARBA00008685"/>
    </source>
</evidence>
<dbReference type="Gene3D" id="1.10.287.70">
    <property type="match status" value="1"/>
</dbReference>
<dbReference type="Pfam" id="PF24576">
    <property type="entry name" value="IR75A_N"/>
    <property type="match status" value="1"/>
</dbReference>
<evidence type="ECO:0000256" key="8">
    <source>
        <dbReference type="ARBA" id="ARBA00023180"/>
    </source>
</evidence>
<dbReference type="SUPFAM" id="SSF53850">
    <property type="entry name" value="Periplasmic binding protein-like II"/>
    <property type="match status" value="1"/>
</dbReference>
<evidence type="ECO:0000256" key="9">
    <source>
        <dbReference type="SAM" id="Phobius"/>
    </source>
</evidence>
<name>A0A8R2HN59_BOMMO</name>
<comment type="subcellular location">
    <subcellularLocation>
        <location evidence="1">Cell membrane</location>
        <topology evidence="1">Multi-pass membrane protein</topology>
    </subcellularLocation>
</comment>
<evidence type="ECO:0000256" key="10">
    <source>
        <dbReference type="SAM" id="SignalP"/>
    </source>
</evidence>
<feature type="chain" id="PRO_5035794394" evidence="10">
    <location>
        <begin position="21"/>
        <end position="590"/>
    </location>
</feature>
<dbReference type="InterPro" id="IPR001320">
    <property type="entry name" value="Iontro_rcpt_C"/>
</dbReference>
<proteinExistence type="inferred from homology"/>
<keyword evidence="7" id="KW-0675">Receptor</keyword>
<dbReference type="AlphaFoldDB" id="A0A8R2HN59"/>
<dbReference type="PANTHER" id="PTHR42643:SF33">
    <property type="entry name" value="GLUTAMATE RECEPTOR 2-LIKE PROTEIN"/>
    <property type="match status" value="1"/>
</dbReference>
<comment type="similarity">
    <text evidence="2">Belongs to the glutamate-gated ion channel (TC 1.A.10.1) family.</text>
</comment>
<dbReference type="EnsemblMetazoa" id="XM_021350175.2">
    <property type="protein sequence ID" value="XP_021205850.1"/>
    <property type="gene ID" value="LOC101747081"/>
</dbReference>
<feature type="signal peptide" evidence="10">
    <location>
        <begin position="1"/>
        <end position="20"/>
    </location>
</feature>
<keyword evidence="5 9" id="KW-1133">Transmembrane helix</keyword>
<reference evidence="14" key="1">
    <citation type="journal article" date="2008" name="Insect Biochem. Mol. Biol.">
        <title>The genome of a lepidopteran model insect, the silkworm Bombyx mori.</title>
        <authorList>
            <consortium name="International Silkworm Genome Consortium"/>
        </authorList>
    </citation>
    <scope>NUCLEOTIDE SEQUENCE [LARGE SCALE GENOMIC DNA]</scope>
    <source>
        <strain evidence="14">p50T</strain>
    </source>
</reference>
<feature type="transmembrane region" description="Helical" evidence="9">
    <location>
        <begin position="366"/>
        <end position="386"/>
    </location>
</feature>
<keyword evidence="6 9" id="KW-0472">Membrane</keyword>
<dbReference type="GO" id="GO:0005886">
    <property type="term" value="C:plasma membrane"/>
    <property type="evidence" value="ECO:0007669"/>
    <property type="project" value="UniProtKB-SubCell"/>
</dbReference>
<sequence length="590" mass="68143">MNILGLNIISFLCSLDISSVIEVFKCKHVRDVIVFHCFKENQLILPQRMFHFNNFRTVFVFISNNISWELPNSYPKIGVLINTSCDGWEKFQEFQNSHTWVYYTDNLTSTITALSTFPIEINSDVTVVYKENSAYQVFDTYNTGRKNNGVFNVNYIGHINPGLQTNLKFTTRNLNGVTLKSTVVILKKVQYESFEEYLRKTEQTGLDSVHKHKFFQLLQYISEMYNITYDLIRTNTWGYAHDGRIDGMVGSLQRHEADVGGSPIFFKTDRAYVVDYVAETWPSKQSFIFRHPKHPTGVHTVYSRPLSNSVWYCVIAFLFVTASTVFFMLKFNIDEIERAETSQSLAFLFAWSAICQQGMSLRRNSLALKVVVFVTFVCSITLYQYYNATVVSTLLKESPITIRTLKDLLQSDLKVGVEDVAYVKDYFAHTKDPIAITMYEKKIVTGNNRNFFDPEYGMSLVKKGGYAFHVDTVYSYGIMKKTFTEREICEIHDVTMYPPQKMGAVLKKNSPYRNYFAIGIRRLWETGLMQRMKHIWDEPKPPCVRTQDSSIFSVSILEFSTPLFIVVFGVIASVVVLLCETLFDTLFNMR</sequence>
<dbReference type="Proteomes" id="UP000005204">
    <property type="component" value="Unassembled WGS sequence"/>
</dbReference>
<dbReference type="InterPro" id="IPR057074">
    <property type="entry name" value="IR75A_N"/>
</dbReference>
<evidence type="ECO:0000256" key="3">
    <source>
        <dbReference type="ARBA" id="ARBA00022475"/>
    </source>
</evidence>
<evidence type="ECO:0000313" key="14">
    <source>
        <dbReference type="Proteomes" id="UP000005204"/>
    </source>
</evidence>
<keyword evidence="10" id="KW-0732">Signal</keyword>
<evidence type="ECO:0000256" key="1">
    <source>
        <dbReference type="ARBA" id="ARBA00004651"/>
    </source>
</evidence>
<evidence type="ECO:0000259" key="11">
    <source>
        <dbReference type="Pfam" id="PF00060"/>
    </source>
</evidence>
<organism evidence="13 14">
    <name type="scientific">Bombyx mori</name>
    <name type="common">Silk moth</name>
    <dbReference type="NCBI Taxonomy" id="7091"/>
    <lineage>
        <taxon>Eukaryota</taxon>
        <taxon>Metazoa</taxon>
        <taxon>Ecdysozoa</taxon>
        <taxon>Arthropoda</taxon>
        <taxon>Hexapoda</taxon>
        <taxon>Insecta</taxon>
        <taxon>Pterygota</taxon>
        <taxon>Neoptera</taxon>
        <taxon>Endopterygota</taxon>
        <taxon>Lepidoptera</taxon>
        <taxon>Glossata</taxon>
        <taxon>Ditrysia</taxon>
        <taxon>Bombycoidea</taxon>
        <taxon>Bombycidae</taxon>
        <taxon>Bombycinae</taxon>
        <taxon>Bombyx</taxon>
    </lineage>
</organism>
<evidence type="ECO:0000259" key="12">
    <source>
        <dbReference type="Pfam" id="PF24576"/>
    </source>
</evidence>
<reference evidence="13" key="2">
    <citation type="submission" date="2022-06" db="UniProtKB">
        <authorList>
            <consortium name="EnsemblMetazoa"/>
        </authorList>
    </citation>
    <scope>IDENTIFICATION</scope>
    <source>
        <strain evidence="13">p50T (Dazao)</strain>
    </source>
</reference>
<evidence type="ECO:0000256" key="4">
    <source>
        <dbReference type="ARBA" id="ARBA00022692"/>
    </source>
</evidence>
<feature type="transmembrane region" description="Helical" evidence="9">
    <location>
        <begin position="309"/>
        <end position="329"/>
    </location>
</feature>
<evidence type="ECO:0000256" key="6">
    <source>
        <dbReference type="ARBA" id="ARBA00023136"/>
    </source>
</evidence>
<dbReference type="KEGG" id="bmor:101747081"/>
<feature type="transmembrane region" description="Helical" evidence="9">
    <location>
        <begin position="563"/>
        <end position="583"/>
    </location>
</feature>
<dbReference type="RefSeq" id="XP_021205850.1">
    <property type="nucleotide sequence ID" value="XM_021350175.3"/>
</dbReference>
<keyword evidence="4 9" id="KW-0812">Transmembrane</keyword>
<dbReference type="InterPro" id="IPR052192">
    <property type="entry name" value="Insect_Ionotropic_Sensory_Rcpt"/>
</dbReference>
<keyword evidence="3" id="KW-1003">Cell membrane</keyword>
<accession>A0A8R2HN59</accession>
<dbReference type="PANTHER" id="PTHR42643">
    <property type="entry name" value="IONOTROPIC RECEPTOR 20A-RELATED"/>
    <property type="match status" value="1"/>
</dbReference>
<dbReference type="GeneID" id="101747081"/>
<evidence type="ECO:0000256" key="5">
    <source>
        <dbReference type="ARBA" id="ARBA00022989"/>
    </source>
</evidence>
<keyword evidence="8" id="KW-0325">Glycoprotein</keyword>
<evidence type="ECO:0000256" key="7">
    <source>
        <dbReference type="ARBA" id="ARBA00023170"/>
    </source>
</evidence>